<protein>
    <submittedName>
        <fullName evidence="1">Uncharacterized protein</fullName>
    </submittedName>
</protein>
<accession>A0A5N7MH17</accession>
<dbReference type="Proteomes" id="UP000403266">
    <property type="component" value="Unassembled WGS sequence"/>
</dbReference>
<dbReference type="AlphaFoldDB" id="A0A5N7MH17"/>
<proteinExistence type="predicted"/>
<organism evidence="1 2">
    <name type="scientific">Microvirga tunisiensis</name>
    <dbReference type="NCBI Taxonomy" id="2108360"/>
    <lineage>
        <taxon>Bacteria</taxon>
        <taxon>Pseudomonadati</taxon>
        <taxon>Pseudomonadota</taxon>
        <taxon>Alphaproteobacteria</taxon>
        <taxon>Hyphomicrobiales</taxon>
        <taxon>Methylobacteriaceae</taxon>
        <taxon>Microvirga</taxon>
    </lineage>
</organism>
<reference evidence="1 2" key="1">
    <citation type="journal article" date="2019" name="Syst. Appl. Microbiol.">
        <title>Microvirga tunisiensis sp. nov., a root nodule symbiotic bacterium isolated from Lupinus micranthus and L. luteus grown in Northern Tunisia.</title>
        <authorList>
            <person name="Msaddak A."/>
            <person name="Rejili M."/>
            <person name="Duran D."/>
            <person name="Mars M."/>
            <person name="Palacios J.M."/>
            <person name="Ruiz-Argueso T."/>
            <person name="Rey L."/>
            <person name="Imperial J."/>
        </authorList>
    </citation>
    <scope>NUCLEOTIDE SEQUENCE [LARGE SCALE GENOMIC DNA]</scope>
    <source>
        <strain evidence="1 2">Lmie10</strain>
    </source>
</reference>
<gene>
    <name evidence="1" type="ORF">FS320_13400</name>
</gene>
<sequence>MSADQIKDSTWREELNERFGWMGGRHGLSFECGGGWRFLLDDLLQRMAATLSDEERQDFQVTQIKEKLGTLRCHVFNGNDRVDALIDSAENASEITCDVCGGRGRLRNSGWLTVRCDEHVDYRG</sequence>
<evidence type="ECO:0000313" key="1">
    <source>
        <dbReference type="EMBL" id="MPR26197.1"/>
    </source>
</evidence>
<dbReference type="OrthoDB" id="7906710at2"/>
<dbReference type="RefSeq" id="WP_152712283.1">
    <property type="nucleotide sequence ID" value="NZ_VOSJ01000037.1"/>
</dbReference>
<evidence type="ECO:0000313" key="2">
    <source>
        <dbReference type="Proteomes" id="UP000403266"/>
    </source>
</evidence>
<name>A0A5N7MH17_9HYPH</name>
<comment type="caution">
    <text evidence="1">The sequence shown here is derived from an EMBL/GenBank/DDBJ whole genome shotgun (WGS) entry which is preliminary data.</text>
</comment>
<keyword evidence="2" id="KW-1185">Reference proteome</keyword>
<dbReference type="EMBL" id="VOSK01000042">
    <property type="protein sequence ID" value="MPR26197.1"/>
    <property type="molecule type" value="Genomic_DNA"/>
</dbReference>